<dbReference type="Proteomes" id="UP000244338">
    <property type="component" value="Unassembled WGS sequence"/>
</dbReference>
<evidence type="ECO:0000313" key="2">
    <source>
        <dbReference type="Proteomes" id="UP000244338"/>
    </source>
</evidence>
<proteinExistence type="predicted"/>
<evidence type="ECO:0000313" key="1">
    <source>
        <dbReference type="EMBL" id="PTQ55237.1"/>
    </source>
</evidence>
<name>A0A2R6XXT9_9BACL</name>
<dbReference type="EMBL" id="PEBX01000160">
    <property type="protein sequence ID" value="PTQ55237.1"/>
    <property type="molecule type" value="Genomic_DNA"/>
</dbReference>
<accession>A0A2R6XXT9</accession>
<dbReference type="AlphaFoldDB" id="A0A2R6XXT9"/>
<gene>
    <name evidence="1" type="ORF">BSOLF_2848</name>
</gene>
<reference evidence="2" key="1">
    <citation type="journal article" date="2018" name="Sci. Rep.">
        <title>Lignite coal burning seam in the remote Altai Mountains harbors a hydrogen-driven thermophilic microbial community.</title>
        <authorList>
            <person name="Kadnikov V.V."/>
            <person name="Mardanov A.V."/>
            <person name="Ivasenko D.A."/>
            <person name="Antsiferov D.V."/>
            <person name="Beletsky A.V."/>
            <person name="Karnachuk O.V."/>
            <person name="Ravin N.V."/>
        </authorList>
    </citation>
    <scope>NUCLEOTIDE SEQUENCE [LARGE SCALE GENOMIC DNA]</scope>
</reference>
<sequence length="40" mass="4439">MIVSTKTAAEWPSAAVFNFTRNLLESERKAFIGNVSLILL</sequence>
<comment type="caution">
    <text evidence="1">The sequence shown here is derived from an EMBL/GenBank/DDBJ whole genome shotgun (WGS) entry which is preliminary data.</text>
</comment>
<organism evidence="1 2">
    <name type="scientific">Candidatus Carbonibacillus altaicus</name>
    <dbReference type="NCBI Taxonomy" id="2163959"/>
    <lineage>
        <taxon>Bacteria</taxon>
        <taxon>Bacillati</taxon>
        <taxon>Bacillota</taxon>
        <taxon>Bacilli</taxon>
        <taxon>Bacillales</taxon>
        <taxon>Candidatus Carbonibacillus</taxon>
    </lineage>
</organism>
<protein>
    <submittedName>
        <fullName evidence="1">Uncharacterized protein</fullName>
    </submittedName>
</protein>